<name>A0A0R0CTF4_9GAMM</name>
<keyword evidence="3" id="KW-1185">Reference proteome</keyword>
<keyword evidence="1" id="KW-1133">Transmembrane helix</keyword>
<accession>A0A0R0CTF4</accession>
<dbReference type="Proteomes" id="UP000052052">
    <property type="component" value="Unassembled WGS sequence"/>
</dbReference>
<reference evidence="2 3" key="1">
    <citation type="submission" date="2015-05" db="EMBL/GenBank/DDBJ databases">
        <title>Genome sequencing and analysis of members of genus Stenotrophomonas.</title>
        <authorList>
            <person name="Patil P.P."/>
            <person name="Midha S."/>
            <person name="Patil P.B."/>
        </authorList>
    </citation>
    <scope>NUCLEOTIDE SEQUENCE [LARGE SCALE GENOMIC DNA]</scope>
    <source>
        <strain evidence="2 3">DSM 21858</strain>
    </source>
</reference>
<dbReference type="PATRIC" id="fig|344882.3.peg.343"/>
<dbReference type="EMBL" id="LDJL01000011">
    <property type="protein sequence ID" value="KRG69182.1"/>
    <property type="molecule type" value="Genomic_DNA"/>
</dbReference>
<keyword evidence="1" id="KW-0812">Transmembrane</keyword>
<protein>
    <submittedName>
        <fullName evidence="2">Membrane protein</fullName>
    </submittedName>
</protein>
<evidence type="ECO:0000256" key="1">
    <source>
        <dbReference type="SAM" id="Phobius"/>
    </source>
</evidence>
<dbReference type="Pfam" id="PF19661">
    <property type="entry name" value="DUF6164"/>
    <property type="match status" value="1"/>
</dbReference>
<evidence type="ECO:0000313" key="3">
    <source>
        <dbReference type="Proteomes" id="UP000052052"/>
    </source>
</evidence>
<evidence type="ECO:0000313" key="2">
    <source>
        <dbReference type="EMBL" id="KRG69182.1"/>
    </source>
</evidence>
<sequence>MARLFFNLRNVPDDEAADVRELLDQHGIGYYETQPSPWGISAGGIWLSDENQRQRARELLDQYQLQRRTRALADRQAAIRDGSAETFARALMSRPLYVLVLLAAIALIVALTLALPFLLLG</sequence>
<feature type="transmembrane region" description="Helical" evidence="1">
    <location>
        <begin position="96"/>
        <end position="119"/>
    </location>
</feature>
<proteinExistence type="predicted"/>
<dbReference type="OrthoDB" id="5569385at2"/>
<keyword evidence="1" id="KW-0472">Membrane</keyword>
<organism evidence="2 3">
    <name type="scientific">Pseudoxanthomonas dokdonensis</name>
    <dbReference type="NCBI Taxonomy" id="344882"/>
    <lineage>
        <taxon>Bacteria</taxon>
        <taxon>Pseudomonadati</taxon>
        <taxon>Pseudomonadota</taxon>
        <taxon>Gammaproteobacteria</taxon>
        <taxon>Lysobacterales</taxon>
        <taxon>Lysobacteraceae</taxon>
        <taxon>Pseudoxanthomonas</taxon>
    </lineage>
</organism>
<dbReference type="STRING" id="344882.ABB29_09875"/>
<comment type="caution">
    <text evidence="2">The sequence shown here is derived from an EMBL/GenBank/DDBJ whole genome shotgun (WGS) entry which is preliminary data.</text>
</comment>
<dbReference type="InterPro" id="IPR046162">
    <property type="entry name" value="DUF6164"/>
</dbReference>
<dbReference type="AlphaFoldDB" id="A0A0R0CTF4"/>
<dbReference type="RefSeq" id="WP_057659406.1">
    <property type="nucleotide sequence ID" value="NZ_LDJL01000011.1"/>
</dbReference>
<gene>
    <name evidence="2" type="ORF">ABB29_09875</name>
</gene>